<dbReference type="GO" id="GO:0015297">
    <property type="term" value="F:antiporter activity"/>
    <property type="evidence" value="ECO:0007669"/>
    <property type="project" value="TreeGrafter"/>
</dbReference>
<dbReference type="SUPFAM" id="SSF103481">
    <property type="entry name" value="Multidrug resistance efflux transporter EmrE"/>
    <property type="match status" value="1"/>
</dbReference>
<comment type="subcellular location">
    <subcellularLocation>
        <location evidence="1 8">Cell membrane</location>
        <topology evidence="1 8">Multi-pass membrane protein</topology>
    </subcellularLocation>
</comment>
<feature type="transmembrane region" description="Helical" evidence="9">
    <location>
        <begin position="6"/>
        <end position="25"/>
    </location>
</feature>
<sequence length="115" mass="11866">MNPVLLSYGSLAGAIVCEVAGTAFLQQSAQFTRPVPTAAMVGLYVVSFYLLSQALKGMPLGIAYAMWGGLGIILTAIISVTLFKQTLDMPALIGIGMIVAGVVVMNTFSSAVAHG</sequence>
<evidence type="ECO:0000256" key="5">
    <source>
        <dbReference type="ARBA" id="ARBA00022989"/>
    </source>
</evidence>
<dbReference type="GO" id="GO:0015220">
    <property type="term" value="F:choline transmembrane transporter activity"/>
    <property type="evidence" value="ECO:0007669"/>
    <property type="project" value="TreeGrafter"/>
</dbReference>
<organism evidence="10 11">
    <name type="scientific">Ciceribacter selenitireducens ATCC BAA-1503</name>
    <dbReference type="NCBI Taxonomy" id="1336235"/>
    <lineage>
        <taxon>Bacteria</taxon>
        <taxon>Pseudomonadati</taxon>
        <taxon>Pseudomonadota</taxon>
        <taxon>Alphaproteobacteria</taxon>
        <taxon>Hyphomicrobiales</taxon>
        <taxon>Rhizobiaceae</taxon>
        <taxon>Ciceribacter</taxon>
    </lineage>
</organism>
<dbReference type="InterPro" id="IPR037185">
    <property type="entry name" value="EmrE-like"/>
</dbReference>
<dbReference type="OrthoDB" id="9808638at2"/>
<dbReference type="GO" id="GO:1990961">
    <property type="term" value="P:xenobiotic detoxification by transmembrane export across the plasma membrane"/>
    <property type="evidence" value="ECO:0007669"/>
    <property type="project" value="UniProtKB-ARBA"/>
</dbReference>
<dbReference type="GO" id="GO:0015199">
    <property type="term" value="F:amino-acid betaine transmembrane transporter activity"/>
    <property type="evidence" value="ECO:0007669"/>
    <property type="project" value="TreeGrafter"/>
</dbReference>
<evidence type="ECO:0000313" key="10">
    <source>
        <dbReference type="EMBL" id="SSC68390.1"/>
    </source>
</evidence>
<protein>
    <submittedName>
        <fullName evidence="10">Uncharacterized protein</fullName>
    </submittedName>
</protein>
<evidence type="ECO:0000256" key="6">
    <source>
        <dbReference type="ARBA" id="ARBA00023136"/>
    </source>
</evidence>
<reference evidence="11" key="1">
    <citation type="submission" date="2018-07" db="EMBL/GenBank/DDBJ databases">
        <authorList>
            <person name="Peiro R."/>
            <person name="Begona"/>
            <person name="Cbmso G."/>
            <person name="Lopez M."/>
            <person name="Gonzalez S."/>
        </authorList>
    </citation>
    <scope>NUCLEOTIDE SEQUENCE [LARGE SCALE GENOMIC DNA]</scope>
</reference>
<gene>
    <name evidence="10" type="ORF">RHIZ70_4098</name>
</gene>
<dbReference type="Proteomes" id="UP000254764">
    <property type="component" value="Unassembled WGS sequence"/>
</dbReference>
<evidence type="ECO:0000256" key="4">
    <source>
        <dbReference type="ARBA" id="ARBA00022692"/>
    </source>
</evidence>
<keyword evidence="2" id="KW-0813">Transport</keyword>
<feature type="transmembrane region" description="Helical" evidence="9">
    <location>
        <begin position="37"/>
        <end position="55"/>
    </location>
</feature>
<keyword evidence="5 9" id="KW-1133">Transmembrane helix</keyword>
<dbReference type="InterPro" id="IPR045324">
    <property type="entry name" value="Small_multidrug_res"/>
</dbReference>
<dbReference type="RefSeq" id="WP_115670968.1">
    <property type="nucleotide sequence ID" value="NZ_UEYP01000007.1"/>
</dbReference>
<dbReference type="Gene3D" id="1.10.3730.20">
    <property type="match status" value="1"/>
</dbReference>
<proteinExistence type="inferred from homology"/>
<name>A0A376AL16_9HYPH</name>
<dbReference type="GO" id="GO:0005886">
    <property type="term" value="C:plasma membrane"/>
    <property type="evidence" value="ECO:0007669"/>
    <property type="project" value="UniProtKB-SubCell"/>
</dbReference>
<evidence type="ECO:0000256" key="7">
    <source>
        <dbReference type="ARBA" id="ARBA00038032"/>
    </source>
</evidence>
<dbReference type="PANTHER" id="PTHR30561:SF1">
    <property type="entry name" value="MULTIDRUG TRANSPORTER EMRE"/>
    <property type="match status" value="1"/>
</dbReference>
<evidence type="ECO:0000256" key="9">
    <source>
        <dbReference type="SAM" id="Phobius"/>
    </source>
</evidence>
<evidence type="ECO:0000313" key="11">
    <source>
        <dbReference type="Proteomes" id="UP000254764"/>
    </source>
</evidence>
<feature type="transmembrane region" description="Helical" evidence="9">
    <location>
        <begin position="61"/>
        <end position="83"/>
    </location>
</feature>
<comment type="similarity">
    <text evidence="7 8">Belongs to the drug/metabolite transporter (DMT) superfamily. Small multidrug resistance (SMR) (TC 2.A.7.1) family.</text>
</comment>
<keyword evidence="3" id="KW-1003">Cell membrane</keyword>
<evidence type="ECO:0000256" key="3">
    <source>
        <dbReference type="ARBA" id="ARBA00022475"/>
    </source>
</evidence>
<dbReference type="Pfam" id="PF00893">
    <property type="entry name" value="Multi_Drug_Res"/>
    <property type="match status" value="1"/>
</dbReference>
<dbReference type="FunFam" id="1.10.3730.20:FF:000001">
    <property type="entry name" value="Quaternary ammonium compound resistance transporter SugE"/>
    <property type="match status" value="1"/>
</dbReference>
<evidence type="ECO:0000256" key="8">
    <source>
        <dbReference type="RuleBase" id="RU003942"/>
    </source>
</evidence>
<evidence type="ECO:0000256" key="2">
    <source>
        <dbReference type="ARBA" id="ARBA00022448"/>
    </source>
</evidence>
<keyword evidence="11" id="KW-1185">Reference proteome</keyword>
<feature type="transmembrane region" description="Helical" evidence="9">
    <location>
        <begin position="90"/>
        <end position="113"/>
    </location>
</feature>
<dbReference type="PANTHER" id="PTHR30561">
    <property type="entry name" value="SMR FAMILY PROTON-DEPENDENT DRUG EFFLUX TRANSPORTER SUGE"/>
    <property type="match status" value="1"/>
</dbReference>
<dbReference type="EMBL" id="UEYP01000007">
    <property type="protein sequence ID" value="SSC68390.1"/>
    <property type="molecule type" value="Genomic_DNA"/>
</dbReference>
<evidence type="ECO:0000256" key="1">
    <source>
        <dbReference type="ARBA" id="ARBA00004651"/>
    </source>
</evidence>
<dbReference type="AlphaFoldDB" id="A0A376AL16"/>
<dbReference type="InterPro" id="IPR000390">
    <property type="entry name" value="Small_drug/metabolite_transptr"/>
</dbReference>
<accession>A0A376AL16</accession>
<dbReference type="GO" id="GO:0031460">
    <property type="term" value="P:glycine betaine transport"/>
    <property type="evidence" value="ECO:0007669"/>
    <property type="project" value="TreeGrafter"/>
</dbReference>
<keyword evidence="4 8" id="KW-0812">Transmembrane</keyword>
<keyword evidence="6 9" id="KW-0472">Membrane</keyword>